<evidence type="ECO:0000256" key="2">
    <source>
        <dbReference type="ARBA" id="ARBA00023125"/>
    </source>
</evidence>
<dbReference type="PANTHER" id="PTHR44688:SF16">
    <property type="entry name" value="DNA-BINDING TRANSCRIPTIONAL ACTIVATOR DEVR_DOSR"/>
    <property type="match status" value="1"/>
</dbReference>
<evidence type="ECO:0000259" key="4">
    <source>
        <dbReference type="PROSITE" id="PS50043"/>
    </source>
</evidence>
<dbReference type="CDD" id="cd06170">
    <property type="entry name" value="LuxR_C_like"/>
    <property type="match status" value="1"/>
</dbReference>
<keyword evidence="6" id="KW-1185">Reference proteome</keyword>
<dbReference type="InterPro" id="IPR016032">
    <property type="entry name" value="Sig_transdc_resp-reg_C-effctor"/>
</dbReference>
<comment type="caution">
    <text evidence="5">The sequence shown here is derived from an EMBL/GenBank/DDBJ whole genome shotgun (WGS) entry which is preliminary data.</text>
</comment>
<protein>
    <submittedName>
        <fullName evidence="5">DNA-binding CsgD family transcriptional regulator/GAF domain-containing protein</fullName>
    </submittedName>
</protein>
<dbReference type="AlphaFoldDB" id="A0A7W8IT50"/>
<accession>A0A7W8IT50</accession>
<name>A0A7W8IT50_9BACL</name>
<dbReference type="Gene3D" id="1.10.10.10">
    <property type="entry name" value="Winged helix-like DNA-binding domain superfamily/Winged helix DNA-binding domain"/>
    <property type="match status" value="1"/>
</dbReference>
<dbReference type="RefSeq" id="WP_183256259.1">
    <property type="nucleotide sequence ID" value="NZ_JACHEP010000029.1"/>
</dbReference>
<dbReference type="PRINTS" id="PR00038">
    <property type="entry name" value="HTHLUXR"/>
</dbReference>
<dbReference type="PROSITE" id="PS50043">
    <property type="entry name" value="HTH_LUXR_2"/>
    <property type="match status" value="1"/>
</dbReference>
<dbReference type="PROSITE" id="PS00622">
    <property type="entry name" value="HTH_LUXR_1"/>
    <property type="match status" value="1"/>
</dbReference>
<evidence type="ECO:0000256" key="3">
    <source>
        <dbReference type="ARBA" id="ARBA00023163"/>
    </source>
</evidence>
<evidence type="ECO:0000256" key="1">
    <source>
        <dbReference type="ARBA" id="ARBA00023015"/>
    </source>
</evidence>
<evidence type="ECO:0000313" key="6">
    <source>
        <dbReference type="Proteomes" id="UP000520011"/>
    </source>
</evidence>
<sequence>METLKCHVASMMICEQDGLVKLHIHDLLQSIQEAYASLIGLPVFIIDSAQTLLTCISNMDQFSKLMILSESREIQNVILKNWKTYLQLTSPAMIDITFEGIKGLIAPVVVEGQAQCLIWAGPFVIEGGKEKIKNKLGNERGWGDAVETAREYSLLDIQTKLRIMKEMASVCARLIEGEHKQERHLEQLRLLHRMIEIESLQTFRIRSYLHMFRQLYPCVHMVAYARRENEQSFIICDISSEEADPRWLGAVYTTESPMIKRLLQENRPLYLENVLTKLQFADWVNKDNELKILFLYPIKEDGQTSGVIFVGSKEKIRFSEEVKEAGYLLAKLIELFLSYKQSLYNKQQFLRLKTLNKISELIRFEKNANEILQMIVDLALDLVNGEHSIIFLQEYNEQKIFTSKNFYCKYLYDYRRSLWKRYFDKGQDNFSMPLNYNETSRGIMIECPFYVNDHIQGVLTVHVAQKDMMEEREVSLSLLATFITIFLRASIRDNKEMLVINQKFFSEILTPREMDVLKYIIEGCSNGEIAEKLYISVHTVKNHVTNIFRKLGVKDRSQLIAIVYQQNLEKNIL</sequence>
<evidence type="ECO:0000313" key="5">
    <source>
        <dbReference type="EMBL" id="MBB5326132.1"/>
    </source>
</evidence>
<keyword evidence="2 5" id="KW-0238">DNA-binding</keyword>
<proteinExistence type="predicted"/>
<dbReference type="Proteomes" id="UP000520011">
    <property type="component" value="Unassembled WGS sequence"/>
</dbReference>
<dbReference type="InterPro" id="IPR000792">
    <property type="entry name" value="Tscrpt_reg_LuxR_C"/>
</dbReference>
<gene>
    <name evidence="5" type="ORF">HNQ34_003251</name>
</gene>
<dbReference type="GO" id="GO:0045892">
    <property type="term" value="P:negative regulation of DNA-templated transcription"/>
    <property type="evidence" value="ECO:0007669"/>
    <property type="project" value="UniProtKB-ARBA"/>
</dbReference>
<dbReference type="SMART" id="SM00421">
    <property type="entry name" value="HTH_LUXR"/>
    <property type="match status" value="1"/>
</dbReference>
<dbReference type="EMBL" id="JACHEP010000029">
    <property type="protein sequence ID" value="MBB5326132.1"/>
    <property type="molecule type" value="Genomic_DNA"/>
</dbReference>
<dbReference type="SUPFAM" id="SSF55781">
    <property type="entry name" value="GAF domain-like"/>
    <property type="match status" value="2"/>
</dbReference>
<feature type="domain" description="HTH luxR-type" evidence="4">
    <location>
        <begin position="502"/>
        <end position="567"/>
    </location>
</feature>
<dbReference type="InterPro" id="IPR029016">
    <property type="entry name" value="GAF-like_dom_sf"/>
</dbReference>
<dbReference type="GO" id="GO:0003677">
    <property type="term" value="F:DNA binding"/>
    <property type="evidence" value="ECO:0007669"/>
    <property type="project" value="UniProtKB-KW"/>
</dbReference>
<dbReference type="Pfam" id="PF00196">
    <property type="entry name" value="GerE"/>
    <property type="match status" value="1"/>
</dbReference>
<reference evidence="5 6" key="1">
    <citation type="submission" date="2020-08" db="EMBL/GenBank/DDBJ databases">
        <title>Genomic Encyclopedia of Type Strains, Phase IV (KMG-IV): sequencing the most valuable type-strain genomes for metagenomic binning, comparative biology and taxonomic classification.</title>
        <authorList>
            <person name="Goeker M."/>
        </authorList>
    </citation>
    <scope>NUCLEOTIDE SEQUENCE [LARGE SCALE GENOMIC DNA]</scope>
    <source>
        <strain evidence="5 6">DSM 16325</strain>
    </source>
</reference>
<dbReference type="SUPFAM" id="SSF46894">
    <property type="entry name" value="C-terminal effector domain of the bipartite response regulators"/>
    <property type="match status" value="1"/>
</dbReference>
<keyword evidence="1" id="KW-0805">Transcription regulation</keyword>
<dbReference type="InterPro" id="IPR036388">
    <property type="entry name" value="WH-like_DNA-bd_sf"/>
</dbReference>
<organism evidence="5 6">
    <name type="scientific">Anoxybacteroides tepidamans</name>
    <dbReference type="NCBI Taxonomy" id="265948"/>
    <lineage>
        <taxon>Bacteria</taxon>
        <taxon>Bacillati</taxon>
        <taxon>Bacillota</taxon>
        <taxon>Bacilli</taxon>
        <taxon>Bacillales</taxon>
        <taxon>Anoxybacillaceae</taxon>
        <taxon>Anoxybacteroides</taxon>
    </lineage>
</organism>
<dbReference type="Gene3D" id="3.30.450.40">
    <property type="match status" value="1"/>
</dbReference>
<keyword evidence="3" id="KW-0804">Transcription</keyword>
<dbReference type="PANTHER" id="PTHR44688">
    <property type="entry name" value="DNA-BINDING TRANSCRIPTIONAL ACTIVATOR DEVR_DOSR"/>
    <property type="match status" value="1"/>
</dbReference>